<keyword evidence="4" id="KW-1185">Reference proteome</keyword>
<evidence type="ECO:0000313" key="3">
    <source>
        <dbReference type="EMBL" id="GGC74303.1"/>
    </source>
</evidence>
<dbReference type="EMBL" id="BMIL01000011">
    <property type="protein sequence ID" value="GGC74303.1"/>
    <property type="molecule type" value="Genomic_DNA"/>
</dbReference>
<reference evidence="3" key="2">
    <citation type="submission" date="2020-09" db="EMBL/GenBank/DDBJ databases">
        <authorList>
            <person name="Sun Q."/>
            <person name="Zhou Y."/>
        </authorList>
    </citation>
    <scope>NUCLEOTIDE SEQUENCE</scope>
    <source>
        <strain evidence="3">CGMCC 1.15343</strain>
    </source>
</reference>
<evidence type="ECO:0008006" key="5">
    <source>
        <dbReference type="Google" id="ProtNLM"/>
    </source>
</evidence>
<evidence type="ECO:0000256" key="2">
    <source>
        <dbReference type="SAM" id="Phobius"/>
    </source>
</evidence>
<keyword evidence="2" id="KW-0472">Membrane</keyword>
<evidence type="ECO:0000313" key="4">
    <source>
        <dbReference type="Proteomes" id="UP000651668"/>
    </source>
</evidence>
<proteinExistence type="predicted"/>
<gene>
    <name evidence="3" type="ORF">GCM10011387_29980</name>
</gene>
<comment type="caution">
    <text evidence="3">The sequence shown here is derived from an EMBL/GenBank/DDBJ whole genome shotgun (WGS) entry which is preliminary data.</text>
</comment>
<organism evidence="3 4">
    <name type="scientific">Pedobacter quisquiliarum</name>
    <dbReference type="NCBI Taxonomy" id="1834438"/>
    <lineage>
        <taxon>Bacteria</taxon>
        <taxon>Pseudomonadati</taxon>
        <taxon>Bacteroidota</taxon>
        <taxon>Sphingobacteriia</taxon>
        <taxon>Sphingobacteriales</taxon>
        <taxon>Sphingobacteriaceae</taxon>
        <taxon>Pedobacter</taxon>
    </lineage>
</organism>
<feature type="compositionally biased region" description="Basic and acidic residues" evidence="1">
    <location>
        <begin position="573"/>
        <end position="585"/>
    </location>
</feature>
<keyword evidence="2" id="KW-0812">Transmembrane</keyword>
<feature type="region of interest" description="Disordered" evidence="1">
    <location>
        <begin position="573"/>
        <end position="592"/>
    </location>
</feature>
<protein>
    <recommendedName>
        <fullName evidence="5">DUF748 domain-containing protein</fullName>
    </recommendedName>
</protein>
<accession>A0A916UIH1</accession>
<reference evidence="3" key="1">
    <citation type="journal article" date="2014" name="Int. J. Syst. Evol. Microbiol.">
        <title>Complete genome sequence of Corynebacterium casei LMG S-19264T (=DSM 44701T), isolated from a smear-ripened cheese.</title>
        <authorList>
            <consortium name="US DOE Joint Genome Institute (JGI-PGF)"/>
            <person name="Walter F."/>
            <person name="Albersmeier A."/>
            <person name="Kalinowski J."/>
            <person name="Ruckert C."/>
        </authorList>
    </citation>
    <scope>NUCLEOTIDE SEQUENCE</scope>
    <source>
        <strain evidence="3">CGMCC 1.15343</strain>
    </source>
</reference>
<feature type="transmembrane region" description="Helical" evidence="2">
    <location>
        <begin position="12"/>
        <end position="34"/>
    </location>
</feature>
<dbReference type="RefSeq" id="WP_188627744.1">
    <property type="nucleotide sequence ID" value="NZ_BMIL01000011.1"/>
</dbReference>
<dbReference type="Proteomes" id="UP000651668">
    <property type="component" value="Unassembled WGS sequence"/>
</dbReference>
<sequence length="592" mass="68773">MSENAHRNFRIVKYIAAILLPISIMSTALSWYYAEKLRPTITKELKDLVYTATDSLYRIEFSTIRTNWITGNASLYDVNIIPDTLALKRLNLKETGPNNVYTIRVKRLMIHGFHPITLYRKNKLHIDQLLFIRPDITMSNRQQVYNEDKPPRPRYNPYDYISKYLTELHVDKINLQEIKFKYINNNGERPVADSLSNLNVTLEDWLIDPNSAADPKRLYLLKDVVLNMNDYLYKTPDSLYHIKMNRLDFRASTGRLKVRQFAVVPKYPEMDFAKAAGYAKERFNISFNEISLGGIDFPLYISRQELFAKEMRVDNGFVSVFTTNELPGRGEAISGKFPHQLLQTLQGVVTVQKLRLENIDFSYAAYNKRSKEKGRLTFNNTAGTITNLTNAPKYKALNPVMSANLHTKFMNKGTLNVDFKFHLSADNGFFNYKGNLKHLDGRLLNKITRPLAMLQIKSGYVDELRFDIRANENLALGTLDFKYHNLGVRLLEPSEDDNRLVTKGFMSFLANNLIINSSNPDHEGNYVSAKINYQRPPTASFFSFLHKTLFQGIRHSIGFTPQKEKEIKMQIEQFEQRKADREQRRENRKKRR</sequence>
<dbReference type="AlphaFoldDB" id="A0A916UIH1"/>
<evidence type="ECO:0000256" key="1">
    <source>
        <dbReference type="SAM" id="MobiDB-lite"/>
    </source>
</evidence>
<keyword evidence="2" id="KW-1133">Transmembrane helix</keyword>
<name>A0A916UIH1_9SPHI</name>